<evidence type="ECO:0000256" key="1">
    <source>
        <dbReference type="SAM" id="Phobius"/>
    </source>
</evidence>
<dbReference type="Gene3D" id="3.30.70.1320">
    <property type="entry name" value="Multidrug efflux transporter AcrB pore domain like"/>
    <property type="match status" value="1"/>
</dbReference>
<feature type="transmembrane region" description="Helical" evidence="1">
    <location>
        <begin position="914"/>
        <end position="934"/>
    </location>
</feature>
<dbReference type="Gene3D" id="3.30.2090.10">
    <property type="entry name" value="Multidrug efflux transporter AcrB TolC docking domain, DN and DC subdomains"/>
    <property type="match status" value="2"/>
</dbReference>
<feature type="transmembrane region" description="Helical" evidence="1">
    <location>
        <begin position="465"/>
        <end position="486"/>
    </location>
</feature>
<dbReference type="SUPFAM" id="SSF82714">
    <property type="entry name" value="Multidrug efflux transporter AcrB TolC docking domain, DN and DC subdomains"/>
    <property type="match status" value="2"/>
</dbReference>
<gene>
    <name evidence="2" type="ORF">L6773_00535</name>
</gene>
<dbReference type="Gene3D" id="3.30.70.1440">
    <property type="entry name" value="Multidrug efflux transporter AcrB pore domain"/>
    <property type="match status" value="1"/>
</dbReference>
<feature type="transmembrane region" description="Helical" evidence="1">
    <location>
        <begin position="360"/>
        <end position="378"/>
    </location>
</feature>
<feature type="transmembrane region" description="Helical" evidence="1">
    <location>
        <begin position="432"/>
        <end position="453"/>
    </location>
</feature>
<feature type="transmembrane region" description="Helical" evidence="1">
    <location>
        <begin position="390"/>
        <end position="412"/>
    </location>
</feature>
<feature type="transmembrane region" description="Helical" evidence="1">
    <location>
        <begin position="334"/>
        <end position="354"/>
    </location>
</feature>
<feature type="transmembrane region" description="Helical" evidence="1">
    <location>
        <begin position="967"/>
        <end position="991"/>
    </location>
</feature>
<dbReference type="RefSeq" id="WP_237851878.1">
    <property type="nucleotide sequence ID" value="NZ_JAKLWS010000001.1"/>
</dbReference>
<feature type="transmembrane region" description="Helical" evidence="1">
    <location>
        <begin position="1012"/>
        <end position="1032"/>
    </location>
</feature>
<feature type="transmembrane region" description="Helical" evidence="1">
    <location>
        <begin position="583"/>
        <end position="604"/>
    </location>
</feature>
<proteinExistence type="predicted"/>
<sequence length="1094" mass="120766">MNNLPKLAVDRPVTFLMISIILVGFGLYGLNNLRLNLYPDVSFPTITVYTTYEGVAPEDIEALITRPIEEQVGSISGVRRVRSLSSQGSSVVKLNFNWGTDLFIAETEVRKRLDMIRRTLPDEVDQPIVFSYDPNDEPVIVLALTSNTRSPRELRTLATRQIEQRIERINGIASAETAGGYDRQINVRLSNDQMRRYNIDIATISSRLQQENVQVPAGELVEGETVFSLRTIGDFRNIDQIKNSIVAVTDGGNPVYLDDVSNVEDGIAQPIGNVRVQGNEGIILNIYKQSDSNIVTAASGVLESLGEIRSVIPSDVNLEVLTNRADFINMSIQNLLYTGLQAIALVIIILLIFLRNGRSALIVAISIPISIIATFSIMDLSDVSLNIISLSGLTLAVGLVVDNAVVVLENIFRFREEGTDGKKSAVSGAQEVASPVIVSTLTTLVVFLPILFVPGIAGLLFRDMALTISFALIVSVLVAITLIPVLSSRIFDTTIINADKKDPSSNLLKKILVWRRKNLFTRIASIPLFLLYAIAWPFLKIWGWIAKTSKNFFSQRVAPTLSRALDRLENTYKNHLEIALSRSGWVVAGAFGLLFLSLPIYYMLGGEFFPQVDENFIILEVQREPGVSLLELERTIKQAEIIIEDEVPEARLIVSDYGDKTGIEGADNPGGNQGRIRVELVPISERDRTQMEITDDVLDELRIVPGANIRELREDPLSPDGETGLIVQVFGYEQTVKKELAEGVMNELTNIEGIVSVFSSADQGRPELRVEMDRERISRVGMTTSQVASALSNAVQGDIATTFVDQGLEFEVLVETAAIDKSKSTDLQELQIQTPNGGWMPLKNLANIQRYTGPSNILRINQERMVEVQANLGNLDLQTATELARQQLESMEWPTGYRYELGGSAQEQRESFQFLLYAFIIAGILTYMVMASMFESLVEPFIILVTIPLAVTGVLLILWITSTPVSVTAMVGLVLLTGIVVNNGIVMIDYIKILQSRGQSRYQAIVNGASRRLRPILMTAFTTILAMVPLALQLGSGAETWSPMARSVIGGLAMSTVLMLFAVPCMYYIINSLVEKAGFDSIHKEDPLHESFKD</sequence>
<organism evidence="2 3">
    <name type="scientific">Rhodohalobacter sulfatireducens</name>
    <dbReference type="NCBI Taxonomy" id="2911366"/>
    <lineage>
        <taxon>Bacteria</taxon>
        <taxon>Pseudomonadati</taxon>
        <taxon>Balneolota</taxon>
        <taxon>Balneolia</taxon>
        <taxon>Balneolales</taxon>
        <taxon>Balneolaceae</taxon>
        <taxon>Rhodohalobacter</taxon>
    </lineage>
</organism>
<dbReference type="PANTHER" id="PTHR32063">
    <property type="match status" value="1"/>
</dbReference>
<dbReference type="Gene3D" id="1.20.1640.10">
    <property type="entry name" value="Multidrug efflux transporter AcrB transmembrane domain"/>
    <property type="match status" value="2"/>
</dbReference>
<dbReference type="SUPFAM" id="SSF82866">
    <property type="entry name" value="Multidrug efflux transporter AcrB transmembrane domain"/>
    <property type="match status" value="2"/>
</dbReference>
<dbReference type="EMBL" id="JAKLWS010000001">
    <property type="protein sequence ID" value="MCG2587031.1"/>
    <property type="molecule type" value="Genomic_DNA"/>
</dbReference>
<dbReference type="Proteomes" id="UP001165366">
    <property type="component" value="Unassembled WGS sequence"/>
</dbReference>
<feature type="transmembrane region" description="Helical" evidence="1">
    <location>
        <begin position="941"/>
        <end position="961"/>
    </location>
</feature>
<dbReference type="SUPFAM" id="SSF82693">
    <property type="entry name" value="Multidrug efflux transporter AcrB pore domain, PN1, PN2, PC1 and PC2 subdomains"/>
    <property type="match status" value="3"/>
</dbReference>
<feature type="transmembrane region" description="Helical" evidence="1">
    <location>
        <begin position="12"/>
        <end position="30"/>
    </location>
</feature>
<dbReference type="PANTHER" id="PTHR32063:SF0">
    <property type="entry name" value="SWARMING MOTILITY PROTEIN SWRC"/>
    <property type="match status" value="1"/>
</dbReference>
<evidence type="ECO:0000313" key="2">
    <source>
        <dbReference type="EMBL" id="MCG2587031.1"/>
    </source>
</evidence>
<dbReference type="InterPro" id="IPR001036">
    <property type="entry name" value="Acrflvin-R"/>
</dbReference>
<keyword evidence="1" id="KW-0472">Membrane</keyword>
<protein>
    <submittedName>
        <fullName evidence="2">Efflux RND transporter permease subunit</fullName>
    </submittedName>
</protein>
<evidence type="ECO:0000313" key="3">
    <source>
        <dbReference type="Proteomes" id="UP001165366"/>
    </source>
</evidence>
<dbReference type="PRINTS" id="PR00702">
    <property type="entry name" value="ACRIFLAVINRP"/>
</dbReference>
<dbReference type="Pfam" id="PF00873">
    <property type="entry name" value="ACR_tran"/>
    <property type="match status" value="2"/>
</dbReference>
<name>A0ABS9K857_9BACT</name>
<reference evidence="2" key="1">
    <citation type="submission" date="2022-01" db="EMBL/GenBank/DDBJ databases">
        <authorList>
            <person name="Wang Y."/>
        </authorList>
    </citation>
    <scope>NUCLEOTIDE SEQUENCE</scope>
    <source>
        <strain evidence="2">WB101</strain>
    </source>
</reference>
<dbReference type="InterPro" id="IPR027463">
    <property type="entry name" value="AcrB_DN_DC_subdom"/>
</dbReference>
<feature type="transmembrane region" description="Helical" evidence="1">
    <location>
        <begin position="1044"/>
        <end position="1070"/>
    </location>
</feature>
<dbReference type="Gene3D" id="3.30.70.1430">
    <property type="entry name" value="Multidrug efflux transporter AcrB pore domain"/>
    <property type="match status" value="2"/>
</dbReference>
<feature type="transmembrane region" description="Helical" evidence="1">
    <location>
        <begin position="519"/>
        <end position="539"/>
    </location>
</feature>
<comment type="caution">
    <text evidence="2">The sequence shown here is derived from an EMBL/GenBank/DDBJ whole genome shotgun (WGS) entry which is preliminary data.</text>
</comment>
<accession>A0ABS9K857</accession>
<reference evidence="2" key="2">
    <citation type="submission" date="2024-05" db="EMBL/GenBank/DDBJ databases">
        <title>Rhodohalobacter halophilus gen. nov., sp. nov., a moderately halophilic member of the family Balneolaceae.</title>
        <authorList>
            <person name="Xia J."/>
        </authorList>
    </citation>
    <scope>NUCLEOTIDE SEQUENCE</scope>
    <source>
        <strain evidence="2">WB101</strain>
    </source>
</reference>
<keyword evidence="1" id="KW-1133">Transmembrane helix</keyword>
<keyword evidence="3" id="KW-1185">Reference proteome</keyword>
<keyword evidence="1" id="KW-0812">Transmembrane</keyword>